<dbReference type="SUPFAM" id="SSF50249">
    <property type="entry name" value="Nucleic acid-binding proteins"/>
    <property type="match status" value="1"/>
</dbReference>
<feature type="domain" description="ChsH2 C-terminal OB-fold" evidence="1">
    <location>
        <begin position="327"/>
        <end position="385"/>
    </location>
</feature>
<evidence type="ECO:0000313" key="2">
    <source>
        <dbReference type="EMBL" id="MFC5994382.1"/>
    </source>
</evidence>
<reference evidence="3" key="1">
    <citation type="journal article" date="2019" name="Int. J. Syst. Evol. Microbiol.">
        <title>The Global Catalogue of Microorganisms (GCM) 10K type strain sequencing project: providing services to taxonomists for standard genome sequencing and annotation.</title>
        <authorList>
            <consortium name="The Broad Institute Genomics Platform"/>
            <consortium name="The Broad Institute Genome Sequencing Center for Infectious Disease"/>
            <person name="Wu L."/>
            <person name="Ma J."/>
        </authorList>
    </citation>
    <scope>NUCLEOTIDE SEQUENCE [LARGE SCALE GENOMIC DNA]</scope>
    <source>
        <strain evidence="3">CCM 8391</strain>
    </source>
</reference>
<dbReference type="RefSeq" id="WP_379584415.1">
    <property type="nucleotide sequence ID" value="NZ_JBHSQW010000018.1"/>
</dbReference>
<dbReference type="InterPro" id="IPR002878">
    <property type="entry name" value="ChsH2_C"/>
</dbReference>
<gene>
    <name evidence="2" type="ORF">ACFQE5_09185</name>
</gene>
<keyword evidence="3" id="KW-1185">Reference proteome</keyword>
<evidence type="ECO:0000259" key="1">
    <source>
        <dbReference type="Pfam" id="PF01796"/>
    </source>
</evidence>
<dbReference type="InterPro" id="IPR016039">
    <property type="entry name" value="Thiolase-like"/>
</dbReference>
<dbReference type="Gene3D" id="3.40.47.10">
    <property type="match status" value="1"/>
</dbReference>
<dbReference type="Proteomes" id="UP001596302">
    <property type="component" value="Unassembled WGS sequence"/>
</dbReference>
<sequence>MAEPALLTYVTSSPVYLERSNSSIIHAALDLSARAPAHDAIGTSQTTVAMLRHALRAEEPVVVVAADVRGGLPGSEFEWFGCDAAAAVALAPEGTAPAVARHLGGAATTLPVGDTWMSTEDVPKSWDGRFAAHALIPETMNLAEEVLARYGDPARVQFVVSASNRRLRADVIRRGRKLGWAYLGGLTDDLGYAGAADPLLVMAAAFDVAAPGSQILVLTVADGASAHLWEIAEGVESRSGQSLKAQVDRQRPLAYPTYLRWRGDLAEDPPRRPEPDRVSAPAALRNRRWKYALVGADCGRCQARNVPAQRICGHCRRPAPMRPVPLQDTPGTIRSWTVDHLAYSKGDKVIAAVVDLDGGGRLSCEVADAHGERLAPGQRVIPTFRRISTSDGLHNYFWKVRPLQEEVN</sequence>
<organism evidence="2 3">
    <name type="scientific">Pseudonocardia hispaniensis</name>
    <dbReference type="NCBI Taxonomy" id="904933"/>
    <lineage>
        <taxon>Bacteria</taxon>
        <taxon>Bacillati</taxon>
        <taxon>Actinomycetota</taxon>
        <taxon>Actinomycetes</taxon>
        <taxon>Pseudonocardiales</taxon>
        <taxon>Pseudonocardiaceae</taxon>
        <taxon>Pseudonocardia</taxon>
    </lineage>
</organism>
<dbReference type="EMBL" id="JBHSQW010000018">
    <property type="protein sequence ID" value="MFC5994382.1"/>
    <property type="molecule type" value="Genomic_DNA"/>
</dbReference>
<accession>A0ABW1J0Z9</accession>
<comment type="caution">
    <text evidence="2">The sequence shown here is derived from an EMBL/GenBank/DDBJ whole genome shotgun (WGS) entry which is preliminary data.</text>
</comment>
<protein>
    <submittedName>
        <fullName evidence="2">OB-fold domain-containing protein</fullName>
    </submittedName>
</protein>
<name>A0ABW1J0Z9_9PSEU</name>
<dbReference type="InterPro" id="IPR012340">
    <property type="entry name" value="NA-bd_OB-fold"/>
</dbReference>
<evidence type="ECO:0000313" key="3">
    <source>
        <dbReference type="Proteomes" id="UP001596302"/>
    </source>
</evidence>
<proteinExistence type="predicted"/>
<dbReference type="Pfam" id="PF01796">
    <property type="entry name" value="OB_ChsH2_C"/>
    <property type="match status" value="1"/>
</dbReference>